<dbReference type="GO" id="GO:0005789">
    <property type="term" value="C:endoplasmic reticulum membrane"/>
    <property type="evidence" value="ECO:0007669"/>
    <property type="project" value="UniProtKB-SubCell"/>
</dbReference>
<feature type="compositionally biased region" description="Pro residues" evidence="10">
    <location>
        <begin position="71"/>
        <end position="85"/>
    </location>
</feature>
<feature type="transmembrane region" description="Helical" evidence="9">
    <location>
        <begin position="169"/>
        <end position="188"/>
    </location>
</feature>
<feature type="transmembrane region" description="Helical" evidence="9">
    <location>
        <begin position="350"/>
        <end position="372"/>
    </location>
</feature>
<feature type="transmembrane region" description="Helical" evidence="9">
    <location>
        <begin position="475"/>
        <end position="494"/>
    </location>
</feature>
<dbReference type="InterPro" id="IPR007594">
    <property type="entry name" value="RFT1"/>
</dbReference>
<dbReference type="PANTHER" id="PTHR13117">
    <property type="entry name" value="ENDOPLASMIC RETICULUM MULTISPAN TRANSMEMBRANE PROTEIN-RELATED"/>
    <property type="match status" value="1"/>
</dbReference>
<feature type="transmembrane region" description="Helical" evidence="9">
    <location>
        <begin position="431"/>
        <end position="455"/>
    </location>
</feature>
<dbReference type="GO" id="GO:0006488">
    <property type="term" value="P:dolichol-linked oligosaccharide biosynthetic process"/>
    <property type="evidence" value="ECO:0007669"/>
    <property type="project" value="InterPro"/>
</dbReference>
<comment type="similarity">
    <text evidence="3 9">Belongs to the RFT1 family.</text>
</comment>
<dbReference type="Pfam" id="PF04506">
    <property type="entry name" value="Rft-1"/>
    <property type="match status" value="2"/>
</dbReference>
<organism evidence="11 12">
    <name type="scientific">Panicum miliaceum</name>
    <name type="common">Proso millet</name>
    <name type="synonym">Broomcorn millet</name>
    <dbReference type="NCBI Taxonomy" id="4540"/>
    <lineage>
        <taxon>Eukaryota</taxon>
        <taxon>Viridiplantae</taxon>
        <taxon>Streptophyta</taxon>
        <taxon>Embryophyta</taxon>
        <taxon>Tracheophyta</taxon>
        <taxon>Spermatophyta</taxon>
        <taxon>Magnoliopsida</taxon>
        <taxon>Liliopsida</taxon>
        <taxon>Poales</taxon>
        <taxon>Poaceae</taxon>
        <taxon>PACMAD clade</taxon>
        <taxon>Panicoideae</taxon>
        <taxon>Panicodae</taxon>
        <taxon>Paniceae</taxon>
        <taxon>Panicinae</taxon>
        <taxon>Panicum</taxon>
        <taxon>Panicum sect. Panicum</taxon>
    </lineage>
</organism>
<evidence type="ECO:0000313" key="12">
    <source>
        <dbReference type="Proteomes" id="UP000275267"/>
    </source>
</evidence>
<reference evidence="12" key="1">
    <citation type="journal article" date="2019" name="Nat. Commun.">
        <title>The genome of broomcorn millet.</title>
        <authorList>
            <person name="Zou C."/>
            <person name="Miki D."/>
            <person name="Li D."/>
            <person name="Tang Q."/>
            <person name="Xiao L."/>
            <person name="Rajput S."/>
            <person name="Deng P."/>
            <person name="Jia W."/>
            <person name="Huang R."/>
            <person name="Zhang M."/>
            <person name="Sun Y."/>
            <person name="Hu J."/>
            <person name="Fu X."/>
            <person name="Schnable P.S."/>
            <person name="Li F."/>
            <person name="Zhang H."/>
            <person name="Feng B."/>
            <person name="Zhu X."/>
            <person name="Liu R."/>
            <person name="Schnable J.C."/>
            <person name="Zhu J.-K."/>
            <person name="Zhang H."/>
        </authorList>
    </citation>
    <scope>NUCLEOTIDE SEQUENCE [LARGE SCALE GENOMIC DNA]</scope>
</reference>
<evidence type="ECO:0000256" key="2">
    <source>
        <dbReference type="ARBA" id="ARBA00004922"/>
    </source>
</evidence>
<comment type="function">
    <text evidence="8 9">Intramembrane glycolipid transporter that operates in the biosynthetic pathway of dolichol-linked oligosaccharides, the glycan precursors employed in protein asparagine (N)-glycosylation. The sequential addition of sugars to dolichol pyrophosphate produces dolichol-linked oligosaccharides containing fourteen sugars, including two GlcNAcs, nine mannoses and three glucoses. Once assembled, the oligosaccharide is transferred from the lipid to nascent proteins by oligosaccharyltransferases. The assembly of dolichol-linked oligosaccharides begins on the cytosolic side of the endoplasmic reticulum membrane and finishes in its lumen. RFT1 could mediate the translocation of the cytosolically oriented intermediate DolPP-GlcNAc2Man5, produced by ALG11, into the ER lumen where dolichol-linked oligosaccharides assembly continues. However, the intramembrane lipid transporter activity could not be confirmed in vitro.</text>
</comment>
<evidence type="ECO:0000256" key="8">
    <source>
        <dbReference type="ARBA" id="ARBA00045912"/>
    </source>
</evidence>
<dbReference type="AlphaFoldDB" id="A0A3L6QSR7"/>
<evidence type="ECO:0000256" key="3">
    <source>
        <dbReference type="ARBA" id="ARBA00010288"/>
    </source>
</evidence>
<dbReference type="STRING" id="4540.A0A3L6QSR7"/>
<evidence type="ECO:0000256" key="7">
    <source>
        <dbReference type="ARBA" id="ARBA00023136"/>
    </source>
</evidence>
<evidence type="ECO:0000313" key="11">
    <source>
        <dbReference type="EMBL" id="RLM86852.1"/>
    </source>
</evidence>
<name>A0A3L6QSR7_PANMI</name>
<proteinExistence type="inferred from homology"/>
<keyword evidence="6 9" id="KW-1133">Transmembrane helix</keyword>
<evidence type="ECO:0000256" key="10">
    <source>
        <dbReference type="SAM" id="MobiDB-lite"/>
    </source>
</evidence>
<keyword evidence="4 9" id="KW-0812">Transmembrane</keyword>
<protein>
    <recommendedName>
        <fullName evidence="9">Protein RFT1 homolog</fullName>
    </recommendedName>
</protein>
<evidence type="ECO:0000256" key="1">
    <source>
        <dbReference type="ARBA" id="ARBA00004477"/>
    </source>
</evidence>
<evidence type="ECO:0000256" key="6">
    <source>
        <dbReference type="ARBA" id="ARBA00022989"/>
    </source>
</evidence>
<keyword evidence="7 9" id="KW-0472">Membrane</keyword>
<dbReference type="EMBL" id="PQIB02000011">
    <property type="protein sequence ID" value="RLM86852.1"/>
    <property type="molecule type" value="Genomic_DNA"/>
</dbReference>
<dbReference type="OrthoDB" id="773693at2759"/>
<dbReference type="Proteomes" id="UP000275267">
    <property type="component" value="Unassembled WGS sequence"/>
</dbReference>
<feature type="transmembrane region" description="Helical" evidence="9">
    <location>
        <begin position="244"/>
        <end position="266"/>
    </location>
</feature>
<sequence length="515" mass="56242">MATVDRAHILYVYKGIVIVRVLGPEAVSIERIGSHLRWTGADDKLTRAAAATPAGFSAATPACRLAAGPPPATLLPPLGPSPAPPSARSTGRPGAGHSTLQPPTKPGAMDDAARLAGAGVAAAAAAPPAGAAVMGVFKYNFAAQFLSRAIPFVFNIWFVRQLGADDGAVSAFALQLPLFMNCILFLSREGFRRACLRNDSQSDVLTDEAILKVAWMVVPFAIVITSIGSLFVLRVKKLKLSDPYAKAILIIGFACILELLAEPLYIISQKKKYYNIRVYAEPAATLFRCLTTFILVKGRIKVHKLVLVSLSQVVYGAFIFFGYLSYFLLFTDMKISDLLPIRFDFSRVQFHLLIDAKLLSGSLVVRIVFLPFEESSYTTFARLAGETPQNISNLEGSLLGALKLIMLIGTSEAFLHAVANENQLKQSNDMLLLFSGSFSFRRCVPAGWGILLISGLTTVFSERVFLDRKRFKQTVPIHIAIGIMCLSISSFEIYRGEKQFLRQIFGTLKLHDKSQ</sequence>
<gene>
    <name evidence="11" type="ORF">C2845_PM04G24770</name>
</gene>
<comment type="pathway">
    <text evidence="2">Protein modification; protein glycosylation.</text>
</comment>
<evidence type="ECO:0000256" key="5">
    <source>
        <dbReference type="ARBA" id="ARBA00022824"/>
    </source>
</evidence>
<keyword evidence="5" id="KW-0256">Endoplasmic reticulum</keyword>
<evidence type="ECO:0000256" key="4">
    <source>
        <dbReference type="ARBA" id="ARBA00022692"/>
    </source>
</evidence>
<comment type="caution">
    <text evidence="11">The sequence shown here is derived from an EMBL/GenBank/DDBJ whole genome shotgun (WGS) entry which is preliminary data.</text>
</comment>
<evidence type="ECO:0000256" key="9">
    <source>
        <dbReference type="RuleBase" id="RU365067"/>
    </source>
</evidence>
<feature type="region of interest" description="Disordered" evidence="10">
    <location>
        <begin position="71"/>
        <end position="109"/>
    </location>
</feature>
<accession>A0A3L6QSR7</accession>
<keyword evidence="12" id="KW-1185">Reference proteome</keyword>
<feature type="transmembrane region" description="Helical" evidence="9">
    <location>
        <begin position="308"/>
        <end position="329"/>
    </location>
</feature>
<comment type="subcellular location">
    <subcellularLocation>
        <location evidence="1 9">Endoplasmic reticulum membrane</location>
        <topology evidence="1 9">Multi-pass membrane protein</topology>
    </subcellularLocation>
</comment>
<dbReference type="PANTHER" id="PTHR13117:SF5">
    <property type="entry name" value="PROTEIN RFT1 HOMOLOG"/>
    <property type="match status" value="1"/>
</dbReference>
<comment type="caution">
    <text evidence="9">Lacks conserved residue(s) required for the propagation of feature annotation.</text>
</comment>
<feature type="transmembrane region" description="Helical" evidence="9">
    <location>
        <begin position="209"/>
        <end position="232"/>
    </location>
</feature>
<dbReference type="GO" id="GO:0034203">
    <property type="term" value="P:glycolipid translocation"/>
    <property type="evidence" value="ECO:0007669"/>
    <property type="project" value="TreeGrafter"/>
</dbReference>